<keyword evidence="4" id="KW-1185">Reference proteome</keyword>
<reference evidence="3" key="1">
    <citation type="submission" date="2023-03" db="EMBL/GenBank/DDBJ databases">
        <title>Massive genome expansion in bonnet fungi (Mycena s.s.) driven by repeated elements and novel gene families across ecological guilds.</title>
        <authorList>
            <consortium name="Lawrence Berkeley National Laboratory"/>
            <person name="Harder C.B."/>
            <person name="Miyauchi S."/>
            <person name="Viragh M."/>
            <person name="Kuo A."/>
            <person name="Thoen E."/>
            <person name="Andreopoulos B."/>
            <person name="Lu D."/>
            <person name="Skrede I."/>
            <person name="Drula E."/>
            <person name="Henrissat B."/>
            <person name="Morin E."/>
            <person name="Kohler A."/>
            <person name="Barry K."/>
            <person name="LaButti K."/>
            <person name="Morin E."/>
            <person name="Salamov A."/>
            <person name="Lipzen A."/>
            <person name="Mereny Z."/>
            <person name="Hegedus B."/>
            <person name="Baldrian P."/>
            <person name="Stursova M."/>
            <person name="Weitz H."/>
            <person name="Taylor A."/>
            <person name="Grigoriev I.V."/>
            <person name="Nagy L.G."/>
            <person name="Martin F."/>
            <person name="Kauserud H."/>
        </authorList>
    </citation>
    <scope>NUCLEOTIDE SEQUENCE</scope>
    <source>
        <strain evidence="3">CBHHK002</strain>
    </source>
</reference>
<feature type="compositionally biased region" description="Basic and acidic residues" evidence="1">
    <location>
        <begin position="327"/>
        <end position="336"/>
    </location>
</feature>
<dbReference type="Pfam" id="PF12927">
    <property type="entry name" value="DUF3835"/>
    <property type="match status" value="1"/>
</dbReference>
<feature type="compositionally biased region" description="Low complexity" evidence="1">
    <location>
        <begin position="550"/>
        <end position="561"/>
    </location>
</feature>
<accession>A0AAD7ENJ5</accession>
<proteinExistence type="predicted"/>
<feature type="region of interest" description="Disordered" evidence="1">
    <location>
        <begin position="233"/>
        <end position="385"/>
    </location>
</feature>
<feature type="compositionally biased region" description="Basic and acidic residues" evidence="1">
    <location>
        <begin position="142"/>
        <end position="165"/>
    </location>
</feature>
<evidence type="ECO:0000256" key="1">
    <source>
        <dbReference type="SAM" id="MobiDB-lite"/>
    </source>
</evidence>
<protein>
    <recommendedName>
        <fullName evidence="2">DUF3835 domain-containing protein</fullName>
    </recommendedName>
</protein>
<evidence type="ECO:0000313" key="4">
    <source>
        <dbReference type="Proteomes" id="UP001218218"/>
    </source>
</evidence>
<feature type="domain" description="DUF3835" evidence="2">
    <location>
        <begin position="318"/>
        <end position="388"/>
    </location>
</feature>
<dbReference type="InterPro" id="IPR024325">
    <property type="entry name" value="DUF3835"/>
</dbReference>
<dbReference type="AlphaFoldDB" id="A0AAD7ENJ5"/>
<feature type="region of interest" description="Disordered" evidence="1">
    <location>
        <begin position="139"/>
        <end position="165"/>
    </location>
</feature>
<feature type="region of interest" description="Disordered" evidence="1">
    <location>
        <begin position="421"/>
        <end position="605"/>
    </location>
</feature>
<evidence type="ECO:0000259" key="2">
    <source>
        <dbReference type="Pfam" id="PF12927"/>
    </source>
</evidence>
<comment type="caution">
    <text evidence="3">The sequence shown here is derived from an EMBL/GenBank/DDBJ whole genome shotgun (WGS) entry which is preliminary data.</text>
</comment>
<dbReference type="Proteomes" id="UP001218218">
    <property type="component" value="Unassembled WGS sequence"/>
</dbReference>
<feature type="compositionally biased region" description="Basic and acidic residues" evidence="1">
    <location>
        <begin position="357"/>
        <end position="367"/>
    </location>
</feature>
<gene>
    <name evidence="3" type="ORF">DFH08DRAFT_872017</name>
</gene>
<name>A0AAD7ENJ5_9AGAR</name>
<feature type="compositionally biased region" description="Acidic residues" evidence="1">
    <location>
        <begin position="307"/>
        <end position="326"/>
    </location>
</feature>
<organism evidence="3 4">
    <name type="scientific">Mycena albidolilacea</name>
    <dbReference type="NCBI Taxonomy" id="1033008"/>
    <lineage>
        <taxon>Eukaryota</taxon>
        <taxon>Fungi</taxon>
        <taxon>Dikarya</taxon>
        <taxon>Basidiomycota</taxon>
        <taxon>Agaricomycotina</taxon>
        <taxon>Agaricomycetes</taxon>
        <taxon>Agaricomycetidae</taxon>
        <taxon>Agaricales</taxon>
        <taxon>Marasmiineae</taxon>
        <taxon>Mycenaceae</taxon>
        <taxon>Mycena</taxon>
    </lineage>
</organism>
<dbReference type="EMBL" id="JARIHO010000023">
    <property type="protein sequence ID" value="KAJ7343187.1"/>
    <property type="molecule type" value="Genomic_DNA"/>
</dbReference>
<feature type="compositionally biased region" description="Pro residues" evidence="1">
    <location>
        <begin position="477"/>
        <end position="487"/>
    </location>
</feature>
<evidence type="ECO:0000313" key="3">
    <source>
        <dbReference type="EMBL" id="KAJ7343187.1"/>
    </source>
</evidence>
<sequence>MFRTQVNDLVSTMTAETRNLSDGSAQALQALLHSLTPDAPPGAGGKLSTAAVEKLSARLSELVGDGSGEPQGRNESGQLLNEEGLPIIDITEPVLASEAHVASEFLNEDVLVPLAALPTSEQERRRRDRDRILDLLEEEEEREQRREEREEISDEKRQEILRKRKKAAQDELARLKAAKDMQRKMGKALLRDIATSHDEPAPSVLSPDSTVPEVQETALNPRKAVTFADAALEADASESRETEASEWGDVVPARLRAGSGRSLMSDAKSDSTPMKMNVVERIPGKPVGPQGDSDDESEPPDSPTVADSDEEGRFESDEELAEEVDMDFARHQREIALEYNSKRARMAETTSNALRPHFHDHNEDKTGEQSLDQSSRKPAISHFQANRLASSYNAAAPPSSKSLGANVIPSDTAAHTFQRAIRMGKLDSDNRLVGPEAGESGSDEEDYAAMQEITELLKKGEVYNLGPDGNYLHTVPPNLPATSPPVVQPSVATPDGPPPSSRKPSASKFKLARSGRPPAATPPSPGASRSSTPISNVGRSSPKLPPPSAEDPSSTPSSSKPAVLSTVVEKPPSAASTAFTSVIMDSPSFPESRRPQHPPVIVRAADKPAKVSRFLAERM</sequence>
<feature type="compositionally biased region" description="Low complexity" evidence="1">
    <location>
        <begin position="502"/>
        <end position="518"/>
    </location>
</feature>